<dbReference type="GO" id="GO:0000976">
    <property type="term" value="F:transcription cis-regulatory region binding"/>
    <property type="evidence" value="ECO:0007669"/>
    <property type="project" value="TreeGrafter"/>
</dbReference>
<dbReference type="InterPro" id="IPR050109">
    <property type="entry name" value="HTH-type_TetR-like_transc_reg"/>
</dbReference>
<dbReference type="SUPFAM" id="SSF46689">
    <property type="entry name" value="Homeodomain-like"/>
    <property type="match status" value="1"/>
</dbReference>
<evidence type="ECO:0000313" key="5">
    <source>
        <dbReference type="Proteomes" id="UP000028870"/>
    </source>
</evidence>
<reference evidence="4" key="2">
    <citation type="submission" date="2014-03" db="EMBL/GenBank/DDBJ databases">
        <authorList>
            <person name="Urmite Genomes"/>
        </authorList>
    </citation>
    <scope>NUCLEOTIDE SEQUENCE</scope>
    <source>
        <strain evidence="4">DSM 44829</strain>
    </source>
</reference>
<evidence type="ECO:0000256" key="2">
    <source>
        <dbReference type="PROSITE-ProRule" id="PRU00335"/>
    </source>
</evidence>
<dbReference type="PRINTS" id="PR00455">
    <property type="entry name" value="HTHTETR"/>
</dbReference>
<evidence type="ECO:0000259" key="3">
    <source>
        <dbReference type="PROSITE" id="PS50977"/>
    </source>
</evidence>
<dbReference type="Proteomes" id="UP000028870">
    <property type="component" value="Unassembled WGS sequence"/>
</dbReference>
<keyword evidence="1 2" id="KW-0238">DNA-binding</keyword>
<accession>W9AZ54</accession>
<name>W9AZ54_MYCCO</name>
<keyword evidence="5" id="KW-1185">Reference proteome</keyword>
<reference evidence="4" key="1">
    <citation type="submission" date="2014-03" db="EMBL/GenBank/DDBJ databases">
        <title>Draft Genome Sequence of Mycobacterium cosmeticum DSM 44829.</title>
        <authorList>
            <person name="Croce O."/>
            <person name="Robert C."/>
            <person name="Raoult D."/>
            <person name="Drancourt M."/>
        </authorList>
    </citation>
    <scope>NUCLEOTIDE SEQUENCE [LARGE SCALE GENOMIC DNA]</scope>
    <source>
        <strain evidence="4">DSM 44829</strain>
    </source>
</reference>
<dbReference type="GO" id="GO:0003700">
    <property type="term" value="F:DNA-binding transcription factor activity"/>
    <property type="evidence" value="ECO:0007669"/>
    <property type="project" value="TreeGrafter"/>
</dbReference>
<dbReference type="PANTHER" id="PTHR30055:SF153">
    <property type="entry name" value="HTH-TYPE TRANSCRIPTIONAL REPRESSOR RV3405C"/>
    <property type="match status" value="1"/>
</dbReference>
<sequence>MIVSRSWLDYSRFVHADLFAYATTRDDGVDEILDAALDVFSKIGIRRATVDEIAQRAGLGRVTVYRRVGGKNEIVTAVLVRESQKLFQTVRDAAAAADGFADRVVHSFATTIETVRHNAVWNRLLDIEPDTVLPRLTTEGSPLLSGAVAATAEVLRGPDTAAISDQDLLARAEILVRITHSILLTPSVLSPLSSYAELEAFARRHLLPIAAATGS</sequence>
<comment type="caution">
    <text evidence="4">The sequence shown here is derived from an EMBL/GenBank/DDBJ whole genome shotgun (WGS) entry which is preliminary data.</text>
</comment>
<feature type="domain" description="HTH tetR-type" evidence="3">
    <location>
        <begin position="26"/>
        <end position="86"/>
    </location>
</feature>
<gene>
    <name evidence="4" type="ORF">BN977_05910</name>
</gene>
<feature type="DNA-binding region" description="H-T-H motif" evidence="2">
    <location>
        <begin position="49"/>
        <end position="68"/>
    </location>
</feature>
<proteinExistence type="predicted"/>
<dbReference type="STRING" id="258533.BN977_05910"/>
<dbReference type="InterPro" id="IPR009057">
    <property type="entry name" value="Homeodomain-like_sf"/>
</dbReference>
<organism evidence="4 5">
    <name type="scientific">Mycolicibacterium cosmeticum</name>
    <dbReference type="NCBI Taxonomy" id="258533"/>
    <lineage>
        <taxon>Bacteria</taxon>
        <taxon>Bacillati</taxon>
        <taxon>Actinomycetota</taxon>
        <taxon>Actinomycetes</taxon>
        <taxon>Mycobacteriales</taxon>
        <taxon>Mycobacteriaceae</taxon>
        <taxon>Mycolicibacterium</taxon>
    </lineage>
</organism>
<evidence type="ECO:0000313" key="4">
    <source>
        <dbReference type="EMBL" id="CDO11069.1"/>
    </source>
</evidence>
<dbReference type="AlphaFoldDB" id="W9AZ54"/>
<dbReference type="Gene3D" id="1.10.357.10">
    <property type="entry name" value="Tetracycline Repressor, domain 2"/>
    <property type="match status" value="1"/>
</dbReference>
<dbReference type="Pfam" id="PF00440">
    <property type="entry name" value="TetR_N"/>
    <property type="match status" value="1"/>
</dbReference>
<dbReference type="InterPro" id="IPR001647">
    <property type="entry name" value="HTH_TetR"/>
</dbReference>
<dbReference type="EMBL" id="CCBB010000003">
    <property type="protein sequence ID" value="CDO11069.1"/>
    <property type="molecule type" value="Genomic_DNA"/>
</dbReference>
<dbReference type="PROSITE" id="PS50977">
    <property type="entry name" value="HTH_TETR_2"/>
    <property type="match status" value="1"/>
</dbReference>
<dbReference type="eggNOG" id="COG1309">
    <property type="taxonomic scope" value="Bacteria"/>
</dbReference>
<evidence type="ECO:0000256" key="1">
    <source>
        <dbReference type="ARBA" id="ARBA00023125"/>
    </source>
</evidence>
<protein>
    <submittedName>
        <fullName evidence="4">TetR family transcriptional regulator</fullName>
    </submittedName>
</protein>
<dbReference type="PANTHER" id="PTHR30055">
    <property type="entry name" value="HTH-TYPE TRANSCRIPTIONAL REGULATOR RUTR"/>
    <property type="match status" value="1"/>
</dbReference>